<feature type="compositionally biased region" description="Basic residues" evidence="1">
    <location>
        <begin position="174"/>
        <end position="187"/>
    </location>
</feature>
<reference evidence="2" key="1">
    <citation type="submission" date="2024-06" db="EMBL/GenBank/DDBJ databases">
        <authorList>
            <consortium name="consrtm"/>
            <person name="Uemura M."/>
            <person name="Terahara T."/>
        </authorList>
    </citation>
    <scope>NUCLEOTIDE SEQUENCE</scope>
    <source>
        <strain evidence="2">KM77-8</strain>
    </source>
</reference>
<reference evidence="2" key="2">
    <citation type="submission" date="2024-07" db="EMBL/GenBank/DDBJ databases">
        <title>Streptomyces haneummycinica sp. nov., a new antibiotic-producing actinobacterium isolated from marine sediment.</title>
        <authorList>
            <person name="Uemura M."/>
            <person name="Hamada M."/>
            <person name="Hirano S."/>
            <person name="Kobayashi K."/>
            <person name="Ohshiro T."/>
            <person name="Kobayashi T."/>
            <person name="Terahara T."/>
        </authorList>
    </citation>
    <scope>NUCLEOTIDE SEQUENCE</scope>
    <source>
        <strain evidence="2">KM77-8</strain>
    </source>
</reference>
<gene>
    <name evidence="2" type="ORF">SHKM778_23710</name>
</gene>
<organism evidence="2">
    <name type="scientific">Streptomyces haneummycinicus</name>
    <dbReference type="NCBI Taxonomy" id="3074435"/>
    <lineage>
        <taxon>Bacteria</taxon>
        <taxon>Bacillati</taxon>
        <taxon>Actinomycetota</taxon>
        <taxon>Actinomycetes</taxon>
        <taxon>Kitasatosporales</taxon>
        <taxon>Streptomycetaceae</taxon>
        <taxon>Streptomyces</taxon>
    </lineage>
</organism>
<feature type="compositionally biased region" description="Basic and acidic residues" evidence="1">
    <location>
        <begin position="194"/>
        <end position="203"/>
    </location>
</feature>
<feature type="compositionally biased region" description="Low complexity" evidence="1">
    <location>
        <begin position="258"/>
        <end position="276"/>
    </location>
</feature>
<accession>A0AAT9HFB1</accession>
<feature type="region of interest" description="Disordered" evidence="1">
    <location>
        <begin position="168"/>
        <end position="214"/>
    </location>
</feature>
<dbReference type="EMBL" id="AP035768">
    <property type="protein sequence ID" value="BFO15983.1"/>
    <property type="molecule type" value="Genomic_DNA"/>
</dbReference>
<feature type="region of interest" description="Disordered" evidence="1">
    <location>
        <begin position="134"/>
        <end position="155"/>
    </location>
</feature>
<name>A0AAT9HFB1_9ACTN</name>
<feature type="region of interest" description="Disordered" evidence="1">
    <location>
        <begin position="240"/>
        <end position="276"/>
    </location>
</feature>
<feature type="compositionally biased region" description="Basic residues" evidence="1">
    <location>
        <begin position="145"/>
        <end position="155"/>
    </location>
</feature>
<evidence type="ECO:0000256" key="1">
    <source>
        <dbReference type="SAM" id="MobiDB-lite"/>
    </source>
</evidence>
<proteinExistence type="predicted"/>
<protein>
    <submittedName>
        <fullName evidence="2">Uncharacterized protein</fullName>
    </submittedName>
</protein>
<evidence type="ECO:0000313" key="2">
    <source>
        <dbReference type="EMBL" id="BFO15983.1"/>
    </source>
</evidence>
<dbReference type="AlphaFoldDB" id="A0AAT9HFB1"/>
<sequence length="276" mass="29899">MSTGERPPRFPLLPPEEAASWRRIRRYAVPRTMIGSATARRTAGDWRGACAAAGVDIDIDLPEVVEHCGDDVADALEEDLRHLVPDLVRWHLPRILGGRTTLDTGRTVVLARYRPVREGEGPGPRPICTWSRPHGGGPAADHPALQHRRGRGDRGCLRQRNRGLAVRPAPVGRAPHRRTARARRQHRPASFFHADGRPRRTDELPTADPGPGDAAARAEWTTLLHRKGETVAAFAAAGIELDLTPRPAPAGTGAIRRSSSADSPSTTPAWSGRSAG</sequence>